<gene>
    <name evidence="3" type="ORF">GCM10017161_22890</name>
</gene>
<keyword evidence="4" id="KW-1185">Reference proteome</keyword>
<reference evidence="3" key="2">
    <citation type="submission" date="2020-09" db="EMBL/GenBank/DDBJ databases">
        <authorList>
            <person name="Sun Q."/>
            <person name="Kim S."/>
        </authorList>
    </citation>
    <scope>NUCLEOTIDE SEQUENCE</scope>
    <source>
        <strain evidence="3">KCTC 42731</strain>
    </source>
</reference>
<dbReference type="PANTHER" id="PTHR38834">
    <property type="entry name" value="PERIPLASMIC SUBSTRATE BINDING PROTEIN FAMILY 3"/>
    <property type="match status" value="1"/>
</dbReference>
<feature type="signal peptide" evidence="1">
    <location>
        <begin position="1"/>
        <end position="18"/>
    </location>
</feature>
<dbReference type="EMBL" id="BNCK01000005">
    <property type="protein sequence ID" value="GHF94075.1"/>
    <property type="molecule type" value="Genomic_DNA"/>
</dbReference>
<organism evidence="3 4">
    <name type="scientific">Thalassotalea marina</name>
    <dbReference type="NCBI Taxonomy" id="1673741"/>
    <lineage>
        <taxon>Bacteria</taxon>
        <taxon>Pseudomonadati</taxon>
        <taxon>Pseudomonadota</taxon>
        <taxon>Gammaproteobacteria</taxon>
        <taxon>Alteromonadales</taxon>
        <taxon>Colwelliaceae</taxon>
        <taxon>Thalassotalea</taxon>
    </lineage>
</organism>
<evidence type="ECO:0000259" key="2">
    <source>
        <dbReference type="Pfam" id="PF00497"/>
    </source>
</evidence>
<dbReference type="SUPFAM" id="SSF53850">
    <property type="entry name" value="Periplasmic binding protein-like II"/>
    <property type="match status" value="1"/>
</dbReference>
<keyword evidence="1" id="KW-0732">Signal</keyword>
<sequence length="236" mass="27021">MKKVLAILFMMISLITYGQEKLKIVTEQYPPFQTVLENNQVSGSATSLVKALMAQADIPYDIFVYPWPRALKELENTPSVLLFSMMRLPAREAKYQWIAPLCSVTTSFYRLADRSDIKIASLIDAKSYRIGVELAQGKNDFLVSHGFIDNLVQASTNHQLRKMMQFNRIDLILISDDYAQSLPPEEKSVITKIFTIDDLTRTLYLVGHLNMEQMLKTKLIHAYQTLKTNNAFECDK</sequence>
<dbReference type="Proteomes" id="UP000623842">
    <property type="component" value="Unassembled WGS sequence"/>
</dbReference>
<reference evidence="3" key="1">
    <citation type="journal article" date="2014" name="Int. J. Syst. Evol. Microbiol.">
        <title>Complete genome sequence of Corynebacterium casei LMG S-19264T (=DSM 44701T), isolated from a smear-ripened cheese.</title>
        <authorList>
            <consortium name="US DOE Joint Genome Institute (JGI-PGF)"/>
            <person name="Walter F."/>
            <person name="Albersmeier A."/>
            <person name="Kalinowski J."/>
            <person name="Ruckert C."/>
        </authorList>
    </citation>
    <scope>NUCLEOTIDE SEQUENCE</scope>
    <source>
        <strain evidence="3">KCTC 42731</strain>
    </source>
</reference>
<dbReference type="Gene3D" id="3.40.190.10">
    <property type="entry name" value="Periplasmic binding protein-like II"/>
    <property type="match status" value="2"/>
</dbReference>
<evidence type="ECO:0000313" key="4">
    <source>
        <dbReference type="Proteomes" id="UP000623842"/>
    </source>
</evidence>
<accession>A0A919EL37</accession>
<feature type="domain" description="Solute-binding protein family 3/N-terminal" evidence="2">
    <location>
        <begin position="25"/>
        <end position="174"/>
    </location>
</feature>
<dbReference type="RefSeq" id="WP_189770619.1">
    <property type="nucleotide sequence ID" value="NZ_BNCK01000005.1"/>
</dbReference>
<dbReference type="InterPro" id="IPR001638">
    <property type="entry name" value="Solute-binding_3/MltF_N"/>
</dbReference>
<protein>
    <submittedName>
        <fullName evidence="3">ABC transporter substrate-binding protein</fullName>
    </submittedName>
</protein>
<dbReference type="PANTHER" id="PTHR38834:SF3">
    <property type="entry name" value="SOLUTE-BINDING PROTEIN FAMILY 3_N-TERMINAL DOMAIN-CONTAINING PROTEIN"/>
    <property type="match status" value="1"/>
</dbReference>
<feature type="chain" id="PRO_5037157844" evidence="1">
    <location>
        <begin position="19"/>
        <end position="236"/>
    </location>
</feature>
<comment type="caution">
    <text evidence="3">The sequence shown here is derived from an EMBL/GenBank/DDBJ whole genome shotgun (WGS) entry which is preliminary data.</text>
</comment>
<evidence type="ECO:0000313" key="3">
    <source>
        <dbReference type="EMBL" id="GHF94075.1"/>
    </source>
</evidence>
<evidence type="ECO:0000256" key="1">
    <source>
        <dbReference type="SAM" id="SignalP"/>
    </source>
</evidence>
<proteinExistence type="predicted"/>
<dbReference type="Pfam" id="PF00497">
    <property type="entry name" value="SBP_bac_3"/>
    <property type="match status" value="1"/>
</dbReference>
<name>A0A919EL37_9GAMM</name>
<dbReference type="AlphaFoldDB" id="A0A919EL37"/>